<dbReference type="Gene3D" id="2.40.260.10">
    <property type="entry name" value="Sortase"/>
    <property type="match status" value="1"/>
</dbReference>
<dbReference type="CDD" id="cd05829">
    <property type="entry name" value="Sortase_F"/>
    <property type="match status" value="1"/>
</dbReference>
<keyword evidence="3" id="KW-0732">Signal</keyword>
<dbReference type="Pfam" id="PF04203">
    <property type="entry name" value="Sortase"/>
    <property type="match status" value="1"/>
</dbReference>
<organism evidence="4 5">
    <name type="scientific">Arthrobacter mobilis</name>
    <dbReference type="NCBI Taxonomy" id="2724944"/>
    <lineage>
        <taxon>Bacteria</taxon>
        <taxon>Bacillati</taxon>
        <taxon>Actinomycetota</taxon>
        <taxon>Actinomycetes</taxon>
        <taxon>Micrococcales</taxon>
        <taxon>Micrococcaceae</taxon>
        <taxon>Arthrobacter</taxon>
    </lineage>
</organism>
<keyword evidence="1" id="KW-0378">Hydrolase</keyword>
<evidence type="ECO:0000313" key="5">
    <source>
        <dbReference type="Proteomes" id="UP000544090"/>
    </source>
</evidence>
<feature type="signal peptide" evidence="3">
    <location>
        <begin position="1"/>
        <end position="32"/>
    </location>
</feature>
<dbReference type="InterPro" id="IPR023365">
    <property type="entry name" value="Sortase_dom-sf"/>
</dbReference>
<evidence type="ECO:0000256" key="1">
    <source>
        <dbReference type="ARBA" id="ARBA00022801"/>
    </source>
</evidence>
<keyword evidence="5" id="KW-1185">Reference proteome</keyword>
<dbReference type="EMBL" id="JAAZSQ010000034">
    <property type="protein sequence ID" value="NKX56765.1"/>
    <property type="molecule type" value="Genomic_DNA"/>
</dbReference>
<dbReference type="InterPro" id="IPR042001">
    <property type="entry name" value="Sortase_F"/>
</dbReference>
<dbReference type="NCBIfam" id="NF033748">
    <property type="entry name" value="class_F_sortase"/>
    <property type="match status" value="1"/>
</dbReference>
<dbReference type="SUPFAM" id="SSF63817">
    <property type="entry name" value="Sortase"/>
    <property type="match status" value="1"/>
</dbReference>
<dbReference type="InterPro" id="IPR005754">
    <property type="entry name" value="Sortase"/>
</dbReference>
<feature type="chain" id="PRO_5031117040" evidence="3">
    <location>
        <begin position="33"/>
        <end position="228"/>
    </location>
</feature>
<sequence length="228" mass="23061">MMGSTTGRRGSRLASAAAALLLLAGCAGTASAQTEAAAAPSPAVSSAPPAAAAQKTPQASAPGNPAPESPVPARLPVMDASAPVALSIPSIGARSELLRLGLRNDGSLQVPPGDPGAPAGWYRHSPTPGERGPAVLLGHVNSFGGAPGVFARLRELRAGDTVDVARADGTTAVFTVYRAEQYPKNAFPTQAVYGNTQGAELRLITCDGYNPATGGFDDNYVVYAKLLT</sequence>
<protein>
    <submittedName>
        <fullName evidence="4">Class F sortase</fullName>
    </submittedName>
</protein>
<feature type="region of interest" description="Disordered" evidence="2">
    <location>
        <begin position="31"/>
        <end position="74"/>
    </location>
</feature>
<proteinExistence type="predicted"/>
<dbReference type="AlphaFoldDB" id="A0A7X6QMT3"/>
<dbReference type="Proteomes" id="UP000544090">
    <property type="component" value="Unassembled WGS sequence"/>
</dbReference>
<feature type="compositionally biased region" description="Low complexity" evidence="2">
    <location>
        <begin position="31"/>
        <end position="62"/>
    </location>
</feature>
<gene>
    <name evidence="4" type="ORF">HGG74_20035</name>
</gene>
<evidence type="ECO:0000256" key="3">
    <source>
        <dbReference type="SAM" id="SignalP"/>
    </source>
</evidence>
<name>A0A7X6QMT3_9MICC</name>
<dbReference type="GO" id="GO:0016787">
    <property type="term" value="F:hydrolase activity"/>
    <property type="evidence" value="ECO:0007669"/>
    <property type="project" value="UniProtKB-KW"/>
</dbReference>
<accession>A0A7X6QMT3</accession>
<reference evidence="4 5" key="1">
    <citation type="submission" date="2020-04" db="EMBL/GenBank/DDBJ databases">
        <title>Arthrobacter sp. nov.</title>
        <authorList>
            <person name="Liu S."/>
        </authorList>
    </citation>
    <scope>NUCLEOTIDE SEQUENCE [LARGE SCALE GENOMIC DNA]</scope>
    <source>
        <strain evidence="4 5">E918</strain>
    </source>
</reference>
<comment type="caution">
    <text evidence="4">The sequence shown here is derived from an EMBL/GenBank/DDBJ whole genome shotgun (WGS) entry which is preliminary data.</text>
</comment>
<evidence type="ECO:0000256" key="2">
    <source>
        <dbReference type="SAM" id="MobiDB-lite"/>
    </source>
</evidence>
<evidence type="ECO:0000313" key="4">
    <source>
        <dbReference type="EMBL" id="NKX56765.1"/>
    </source>
</evidence>